<proteinExistence type="predicted"/>
<evidence type="ECO:0000313" key="2">
    <source>
        <dbReference type="Proteomes" id="UP001362999"/>
    </source>
</evidence>
<gene>
    <name evidence="1" type="ORF">R3P38DRAFT_3296616</name>
</gene>
<accession>A0AAV9Z9Z7</accession>
<comment type="caution">
    <text evidence="1">The sequence shown here is derived from an EMBL/GenBank/DDBJ whole genome shotgun (WGS) entry which is preliminary data.</text>
</comment>
<name>A0AAV9Z9Z7_9AGAR</name>
<evidence type="ECO:0000313" key="1">
    <source>
        <dbReference type="EMBL" id="KAK6974538.1"/>
    </source>
</evidence>
<dbReference type="AlphaFoldDB" id="A0AAV9Z9Z7"/>
<sequence>MFLKLFGSIAGTLAAYALYEIARIAYQELSFPLRHLTGLKANHKLHKQLMRDMTNGAILQEQWIHQYGKTFKHPFFFGLSRLYTLDMKALNHTSRASASLRRSERKFDQGPGIRALDISKKNIAGSHEINEYIFTTFQHEPFIHR</sequence>
<protein>
    <submittedName>
        <fullName evidence="1">Uncharacterized protein</fullName>
    </submittedName>
</protein>
<dbReference type="Proteomes" id="UP001362999">
    <property type="component" value="Unassembled WGS sequence"/>
</dbReference>
<reference evidence="1 2" key="1">
    <citation type="journal article" date="2024" name="J Genomics">
        <title>Draft genome sequencing and assembly of Favolaschia claudopus CIRM-BRFM 2984 isolated from oak limbs.</title>
        <authorList>
            <person name="Navarro D."/>
            <person name="Drula E."/>
            <person name="Chaduli D."/>
            <person name="Cazenave R."/>
            <person name="Ahrendt S."/>
            <person name="Wang J."/>
            <person name="Lipzen A."/>
            <person name="Daum C."/>
            <person name="Barry K."/>
            <person name="Grigoriev I.V."/>
            <person name="Favel A."/>
            <person name="Rosso M.N."/>
            <person name="Martin F."/>
        </authorList>
    </citation>
    <scope>NUCLEOTIDE SEQUENCE [LARGE SCALE GENOMIC DNA]</scope>
    <source>
        <strain evidence="1 2">CIRM-BRFM 2984</strain>
    </source>
</reference>
<dbReference type="EMBL" id="JAWWNJ010000183">
    <property type="protein sequence ID" value="KAK6974538.1"/>
    <property type="molecule type" value="Genomic_DNA"/>
</dbReference>
<organism evidence="1 2">
    <name type="scientific">Favolaschia claudopus</name>
    <dbReference type="NCBI Taxonomy" id="2862362"/>
    <lineage>
        <taxon>Eukaryota</taxon>
        <taxon>Fungi</taxon>
        <taxon>Dikarya</taxon>
        <taxon>Basidiomycota</taxon>
        <taxon>Agaricomycotina</taxon>
        <taxon>Agaricomycetes</taxon>
        <taxon>Agaricomycetidae</taxon>
        <taxon>Agaricales</taxon>
        <taxon>Marasmiineae</taxon>
        <taxon>Mycenaceae</taxon>
        <taxon>Favolaschia</taxon>
    </lineage>
</organism>
<keyword evidence="2" id="KW-1185">Reference proteome</keyword>